<organism evidence="1 2">
    <name type="scientific">Streptomyces spectabilis</name>
    <dbReference type="NCBI Taxonomy" id="68270"/>
    <lineage>
        <taxon>Bacteria</taxon>
        <taxon>Bacillati</taxon>
        <taxon>Actinomycetota</taxon>
        <taxon>Actinomycetes</taxon>
        <taxon>Kitasatosporales</taxon>
        <taxon>Streptomycetaceae</taxon>
        <taxon>Streptomyces</taxon>
    </lineage>
</organism>
<evidence type="ECO:0000313" key="2">
    <source>
        <dbReference type="Proteomes" id="UP000316806"/>
    </source>
</evidence>
<reference evidence="1 2" key="1">
    <citation type="journal article" date="2019" name="J. Ind. Microbiol. Biotechnol.">
        <title>The complete genomic sequence of Streptomyces spectabilis NRRL-2792 and identification of secondary metabolite biosynthetic gene clusters.</title>
        <authorList>
            <person name="Sinha A."/>
            <person name="Phillips-Salemka S."/>
            <person name="Niraula T.A."/>
            <person name="Short K.A."/>
            <person name="Niraula N.P."/>
        </authorList>
    </citation>
    <scope>NUCLEOTIDE SEQUENCE [LARGE SCALE GENOMIC DNA]</scope>
    <source>
        <strain evidence="1 2">NRRL 2792</strain>
    </source>
</reference>
<dbReference type="Proteomes" id="UP000316806">
    <property type="component" value="Chromosome"/>
</dbReference>
<dbReference type="EMBL" id="CP040916">
    <property type="protein sequence ID" value="QDQ09355.1"/>
    <property type="molecule type" value="Genomic_DNA"/>
</dbReference>
<dbReference type="Gene3D" id="1.10.260.40">
    <property type="entry name" value="lambda repressor-like DNA-binding domains"/>
    <property type="match status" value="1"/>
</dbReference>
<gene>
    <name evidence="1" type="ORF">FH965_01230</name>
</gene>
<protein>
    <submittedName>
        <fullName evidence="1">XRE family transcriptional regulator</fullName>
    </submittedName>
</protein>
<dbReference type="InterPro" id="IPR010982">
    <property type="entry name" value="Lambda_DNA-bd_dom_sf"/>
</dbReference>
<proteinExistence type="predicted"/>
<dbReference type="AlphaFoldDB" id="A0A516R119"/>
<dbReference type="GO" id="GO:0003677">
    <property type="term" value="F:DNA binding"/>
    <property type="evidence" value="ECO:0007669"/>
    <property type="project" value="InterPro"/>
</dbReference>
<sequence length="138" mass="15403">MGLMGEQDRTDFNDLVRERRAELGISLRELEARSVDPETDERARFGWISKAEKGRPIDAPPPSLLRALAVGLALPLRVLQEAAAAQFLGMTSYVWSEDRTTRVLAAHIEEMTDAERRQLADIAESFARRRARSEGAPG</sequence>
<evidence type="ECO:0000313" key="1">
    <source>
        <dbReference type="EMBL" id="QDQ09355.1"/>
    </source>
</evidence>
<name>A0A516R119_STRST</name>
<accession>A0A516R119</accession>